<reference evidence="1" key="1">
    <citation type="submission" date="2022-03" db="EMBL/GenBank/DDBJ databases">
        <authorList>
            <person name="Sayadi A."/>
        </authorList>
    </citation>
    <scope>NUCLEOTIDE SEQUENCE</scope>
</reference>
<organism evidence="1 2">
    <name type="scientific">Acanthoscelides obtectus</name>
    <name type="common">Bean weevil</name>
    <name type="synonym">Bruchus obtectus</name>
    <dbReference type="NCBI Taxonomy" id="200917"/>
    <lineage>
        <taxon>Eukaryota</taxon>
        <taxon>Metazoa</taxon>
        <taxon>Ecdysozoa</taxon>
        <taxon>Arthropoda</taxon>
        <taxon>Hexapoda</taxon>
        <taxon>Insecta</taxon>
        <taxon>Pterygota</taxon>
        <taxon>Neoptera</taxon>
        <taxon>Endopterygota</taxon>
        <taxon>Coleoptera</taxon>
        <taxon>Polyphaga</taxon>
        <taxon>Cucujiformia</taxon>
        <taxon>Chrysomeloidea</taxon>
        <taxon>Chrysomelidae</taxon>
        <taxon>Bruchinae</taxon>
        <taxon>Bruchini</taxon>
        <taxon>Acanthoscelides</taxon>
    </lineage>
</organism>
<dbReference type="Proteomes" id="UP001152888">
    <property type="component" value="Unassembled WGS sequence"/>
</dbReference>
<dbReference type="AlphaFoldDB" id="A0A9P0LHN3"/>
<proteinExistence type="predicted"/>
<evidence type="ECO:0000313" key="1">
    <source>
        <dbReference type="EMBL" id="CAH1995110.1"/>
    </source>
</evidence>
<accession>A0A9P0LHN3</accession>
<protein>
    <submittedName>
        <fullName evidence="1">Uncharacterized protein</fullName>
    </submittedName>
</protein>
<dbReference type="EMBL" id="CAKOFQ010007214">
    <property type="protein sequence ID" value="CAH1995110.1"/>
    <property type="molecule type" value="Genomic_DNA"/>
</dbReference>
<name>A0A9P0LHN3_ACAOB</name>
<comment type="caution">
    <text evidence="1">The sequence shown here is derived from an EMBL/GenBank/DDBJ whole genome shotgun (WGS) entry which is preliminary data.</text>
</comment>
<keyword evidence="2" id="KW-1185">Reference proteome</keyword>
<evidence type="ECO:0000313" key="2">
    <source>
        <dbReference type="Proteomes" id="UP001152888"/>
    </source>
</evidence>
<gene>
    <name evidence="1" type="ORF">ACAOBT_LOCUS22391</name>
</gene>
<sequence length="234" mass="26230">MVCRICQIEHEGHLSKLKKSGRNSSARCYKDIRQINWHSVARRHKVQCVMQITVAAAGHTNLLQQHSDSISRHEDLIAACETNIQNIQVTQTELSSNIANIESRLARSMETMHSGNCASSTPIAPSSQAETMDGTLQSVNSARSPQILQKDTRIIFQPDYGPSKAEIKIAPAMIARYEQMALTSFLCGINSKYHCVTLQPPPKNIDEAKKRCQEHDSLLQTKQYKEFLITKSKP</sequence>